<dbReference type="AlphaFoldDB" id="A0AAD8KZ89"/>
<evidence type="ECO:0000313" key="2">
    <source>
        <dbReference type="Proteomes" id="UP001229421"/>
    </source>
</evidence>
<gene>
    <name evidence="1" type="ORF">QVD17_09391</name>
</gene>
<evidence type="ECO:0000313" key="1">
    <source>
        <dbReference type="EMBL" id="KAK1432494.1"/>
    </source>
</evidence>
<reference evidence="1" key="1">
    <citation type="journal article" date="2023" name="bioRxiv">
        <title>Improved chromosome-level genome assembly for marigold (Tagetes erecta).</title>
        <authorList>
            <person name="Jiang F."/>
            <person name="Yuan L."/>
            <person name="Wang S."/>
            <person name="Wang H."/>
            <person name="Xu D."/>
            <person name="Wang A."/>
            <person name="Fan W."/>
        </authorList>
    </citation>
    <scope>NUCLEOTIDE SEQUENCE</scope>
    <source>
        <strain evidence="1">WSJ</strain>
        <tissue evidence="1">Leaf</tissue>
    </source>
</reference>
<comment type="caution">
    <text evidence="1">The sequence shown here is derived from an EMBL/GenBank/DDBJ whole genome shotgun (WGS) entry which is preliminary data.</text>
</comment>
<dbReference type="Proteomes" id="UP001229421">
    <property type="component" value="Unassembled WGS sequence"/>
</dbReference>
<name>A0AAD8KZ89_TARER</name>
<accession>A0AAD8KZ89</accession>
<proteinExistence type="predicted"/>
<keyword evidence="2" id="KW-1185">Reference proteome</keyword>
<dbReference type="EMBL" id="JAUHHV010000002">
    <property type="protein sequence ID" value="KAK1432494.1"/>
    <property type="molecule type" value="Genomic_DNA"/>
</dbReference>
<sequence>MCNVVKQRRPSSTDYDIENHAIDYDIENHALVWDLDVVSNGKRWSLTEDLVENETNFGLSSHLATMLKNASNLTIAHQMKHDVFKTNYSNQSELKVCTKLNAKVHFGMTLMNFRDLEEKFNTVIVFDPRKDYDNFCKKGSEADVQAVRFNLLKSFVLARDLFDNKHYNNQLHILTPKKEEIWQHWKLEEIAKIASFKLIDQDPIKIGIEEDIAGRTVTKEMTLFRYNISK</sequence>
<protein>
    <submittedName>
        <fullName evidence="1">Uncharacterized protein</fullName>
    </submittedName>
</protein>
<organism evidence="1 2">
    <name type="scientific">Tagetes erecta</name>
    <name type="common">African marigold</name>
    <dbReference type="NCBI Taxonomy" id="13708"/>
    <lineage>
        <taxon>Eukaryota</taxon>
        <taxon>Viridiplantae</taxon>
        <taxon>Streptophyta</taxon>
        <taxon>Embryophyta</taxon>
        <taxon>Tracheophyta</taxon>
        <taxon>Spermatophyta</taxon>
        <taxon>Magnoliopsida</taxon>
        <taxon>eudicotyledons</taxon>
        <taxon>Gunneridae</taxon>
        <taxon>Pentapetalae</taxon>
        <taxon>asterids</taxon>
        <taxon>campanulids</taxon>
        <taxon>Asterales</taxon>
        <taxon>Asteraceae</taxon>
        <taxon>Asteroideae</taxon>
        <taxon>Heliantheae alliance</taxon>
        <taxon>Tageteae</taxon>
        <taxon>Tagetes</taxon>
    </lineage>
</organism>